<reference evidence="8" key="2">
    <citation type="submission" date="2020-11" db="EMBL/GenBank/DDBJ databases">
        <authorList>
            <person name="McCartney M.A."/>
            <person name="Auch B."/>
            <person name="Kono T."/>
            <person name="Mallez S."/>
            <person name="Becker A."/>
            <person name="Gohl D.M."/>
            <person name="Silverstein K.A.T."/>
            <person name="Koren S."/>
            <person name="Bechman K.B."/>
            <person name="Herman A."/>
            <person name="Abrahante J.E."/>
            <person name="Garbe J."/>
        </authorList>
    </citation>
    <scope>NUCLEOTIDE SEQUENCE</scope>
    <source>
        <strain evidence="8">Duluth1</strain>
        <tissue evidence="8">Whole animal</tissue>
    </source>
</reference>
<comment type="caution">
    <text evidence="8">The sequence shown here is derived from an EMBL/GenBank/DDBJ whole genome shotgun (WGS) entry which is preliminary data.</text>
</comment>
<feature type="transmembrane region" description="Helical" evidence="4">
    <location>
        <begin position="859"/>
        <end position="880"/>
    </location>
</feature>
<dbReference type="InterPro" id="IPR003961">
    <property type="entry name" value="FN3_dom"/>
</dbReference>
<protein>
    <recommendedName>
        <fullName evidence="1">protein-tyrosine-phosphatase</fullName>
        <ecNumber evidence="1">3.1.3.48</ecNumber>
    </recommendedName>
</protein>
<sequence>MMGGRRLLGSLVIGLLIMACCPILTTSSNSTTTEAGTITEPSTTTASTKAATTLAATTATTTTAATTAATTTTAAPTTTTQRPDLNPVDLMISNVTKTNLSISWNYKSNLKTIDWITVTAKTRSQSSGSNSTTCTVANSNTTAQCGGLTPGCSYQVTVEVGGGGLNGSNSSETNMVPAKPGMLVEKDGLIATNVTLTWTESAGCVSSYSVKVSKSYVIIFNGNTPTNTIKINEPNLQHGVNYSVAIVATNGDHNSTVTKDWFRTNSSRPSEPRDLTANATGNTIQLNWTAPLEPNGDLQHYEVCYEYKSYNDTNFEKNQCQNTSSAENSFKLQGLVSGAFYNISVKAWNDKYPGYESLIQSRTVEAKPGQVCNLTGSSTNDSVTFTWGRPRYPNGDINEYKLVLVLNLENANICKVILHVDAKNTSHPEPWCPTNCAANSSESPLPLEYNQKNMNVTICGLQPYTNYTAHVKARTGAGEGLYSEKSVMTKIGAPGPVRNVKVTYIESTIVTVTWDIPERNPGPVNYTAEARSVVPGIDNITRTCTAQNFTSENCTIMGLEEDWMYEVSVTAATSGEISEARSWNFTTLPAAPGAVAVVSVDYFNDSTNQDNCDASKVKVTWWEPGLFDRNDRILYYNIKYDNAPDELFIVRGVDRYRMENRKFSKELNGLTAEKHYDSEIFAVGEDLTEGAEKKFSFVTQTCAPPPWNIQKHGTIQEDGSTLSSVTVTMKAAFFTNDAQGAIKARGLIISKETAATLRTKRSNPENNLDATTWKNASTNDFNFPYKIYLSENDISNGDVTVIIGTGTCDVEYCNGKLPSDTQFRVSPFACTLTLCRVGYAFGPFATQPLPPKPADKSGVIVGVCVAIVLAAVIIAFAVLWKRGVIDPIQWKQRFTGRRGSSDSDFEPIDDTDRSILIAKYSEMLEELHKDTNLLLSNQYEDIKKKGAHIEAHTSSEASNLEPNKAKNRWVNILPFDHSRVKLQQLDDEDPTTDYINANYIPGFHHKREYIATQGPLPGTIDDFWRMIWEHQVKIIVMLTLCKEGQR</sequence>
<evidence type="ECO:0000313" key="8">
    <source>
        <dbReference type="EMBL" id="KAH3728787.1"/>
    </source>
</evidence>
<gene>
    <name evidence="8" type="ORF">DPMN_054748</name>
</gene>
<evidence type="ECO:0000256" key="2">
    <source>
        <dbReference type="ARBA" id="ARBA00022737"/>
    </source>
</evidence>
<keyword evidence="9" id="KW-1185">Reference proteome</keyword>
<dbReference type="PANTHER" id="PTHR46957:SF3">
    <property type="entry name" value="CYTOKINE RECEPTOR"/>
    <property type="match status" value="1"/>
</dbReference>
<dbReference type="PROSITE" id="PS50853">
    <property type="entry name" value="FN3"/>
    <property type="match status" value="3"/>
</dbReference>
<dbReference type="InterPro" id="IPR036116">
    <property type="entry name" value="FN3_sf"/>
</dbReference>
<feature type="domain" description="Fibronectin type-III" evidence="7">
    <location>
        <begin position="86"/>
        <end position="181"/>
    </location>
</feature>
<feature type="non-terminal residue" evidence="8">
    <location>
        <position position="1"/>
    </location>
</feature>
<evidence type="ECO:0000256" key="4">
    <source>
        <dbReference type="SAM" id="Phobius"/>
    </source>
</evidence>
<dbReference type="Pfam" id="PF00041">
    <property type="entry name" value="fn3"/>
    <property type="match status" value="4"/>
</dbReference>
<dbReference type="SUPFAM" id="SSF49265">
    <property type="entry name" value="Fibronectin type III"/>
    <property type="match status" value="4"/>
</dbReference>
<keyword evidence="4" id="KW-1133">Transmembrane helix</keyword>
<keyword evidence="4" id="KW-0812">Transmembrane</keyword>
<evidence type="ECO:0000256" key="5">
    <source>
        <dbReference type="SAM" id="SignalP"/>
    </source>
</evidence>
<dbReference type="PRINTS" id="PR00700">
    <property type="entry name" value="PRTYPHPHTASE"/>
</dbReference>
<dbReference type="Pfam" id="PF00102">
    <property type="entry name" value="Y_phosphatase"/>
    <property type="match status" value="1"/>
</dbReference>
<evidence type="ECO:0000256" key="3">
    <source>
        <dbReference type="ARBA" id="ARBA00022912"/>
    </source>
</evidence>
<dbReference type="CDD" id="cd00063">
    <property type="entry name" value="FN3"/>
    <property type="match status" value="4"/>
</dbReference>
<evidence type="ECO:0000313" key="9">
    <source>
        <dbReference type="Proteomes" id="UP000828390"/>
    </source>
</evidence>
<dbReference type="InterPro" id="IPR041201">
    <property type="entry name" value="PTPRJ_TM"/>
</dbReference>
<dbReference type="InterPro" id="IPR029021">
    <property type="entry name" value="Prot-tyrosine_phosphatase-like"/>
</dbReference>
<keyword evidence="5" id="KW-0732">Signal</keyword>
<proteinExistence type="predicted"/>
<dbReference type="PROSITE" id="PS50055">
    <property type="entry name" value="TYR_PHOSPHATASE_PTP"/>
    <property type="match status" value="1"/>
</dbReference>
<accession>A0A9D4HQ18</accession>
<dbReference type="InterPro" id="IPR013783">
    <property type="entry name" value="Ig-like_fold"/>
</dbReference>
<organism evidence="8 9">
    <name type="scientific">Dreissena polymorpha</name>
    <name type="common">Zebra mussel</name>
    <name type="synonym">Mytilus polymorpha</name>
    <dbReference type="NCBI Taxonomy" id="45954"/>
    <lineage>
        <taxon>Eukaryota</taxon>
        <taxon>Metazoa</taxon>
        <taxon>Spiralia</taxon>
        <taxon>Lophotrochozoa</taxon>
        <taxon>Mollusca</taxon>
        <taxon>Bivalvia</taxon>
        <taxon>Autobranchia</taxon>
        <taxon>Heteroconchia</taxon>
        <taxon>Euheterodonta</taxon>
        <taxon>Imparidentia</taxon>
        <taxon>Neoheterodontei</taxon>
        <taxon>Myida</taxon>
        <taxon>Dreissenoidea</taxon>
        <taxon>Dreissenidae</taxon>
        <taxon>Dreissena</taxon>
    </lineage>
</organism>
<name>A0A9D4HQ18_DREPO</name>
<dbReference type="Proteomes" id="UP000828390">
    <property type="component" value="Unassembled WGS sequence"/>
</dbReference>
<keyword evidence="3" id="KW-0904">Protein phosphatase</keyword>
<feature type="signal peptide" evidence="5">
    <location>
        <begin position="1"/>
        <end position="27"/>
    </location>
</feature>
<feature type="chain" id="PRO_5038757876" description="protein-tyrosine-phosphatase" evidence="5">
    <location>
        <begin position="28"/>
        <end position="1046"/>
    </location>
</feature>
<dbReference type="AlphaFoldDB" id="A0A9D4HQ18"/>
<dbReference type="GO" id="GO:0004725">
    <property type="term" value="F:protein tyrosine phosphatase activity"/>
    <property type="evidence" value="ECO:0007669"/>
    <property type="project" value="UniProtKB-EC"/>
</dbReference>
<dbReference type="PANTHER" id="PTHR46957">
    <property type="entry name" value="CYTOKINE RECEPTOR"/>
    <property type="match status" value="1"/>
</dbReference>
<evidence type="ECO:0000259" key="7">
    <source>
        <dbReference type="PROSITE" id="PS50853"/>
    </source>
</evidence>
<reference evidence="8" key="1">
    <citation type="journal article" date="2019" name="bioRxiv">
        <title>The Genome of the Zebra Mussel, Dreissena polymorpha: A Resource for Invasive Species Research.</title>
        <authorList>
            <person name="McCartney M.A."/>
            <person name="Auch B."/>
            <person name="Kono T."/>
            <person name="Mallez S."/>
            <person name="Zhang Y."/>
            <person name="Obille A."/>
            <person name="Becker A."/>
            <person name="Abrahante J.E."/>
            <person name="Garbe J."/>
            <person name="Badalamenti J.P."/>
            <person name="Herman A."/>
            <person name="Mangelson H."/>
            <person name="Liachko I."/>
            <person name="Sullivan S."/>
            <person name="Sone E.D."/>
            <person name="Koren S."/>
            <person name="Silverstein K.A.T."/>
            <person name="Beckman K.B."/>
            <person name="Gohl D.M."/>
        </authorList>
    </citation>
    <scope>NUCLEOTIDE SEQUENCE</scope>
    <source>
        <strain evidence="8">Duluth1</strain>
        <tissue evidence="8">Whole animal</tissue>
    </source>
</reference>
<keyword evidence="2" id="KW-0677">Repeat</keyword>
<dbReference type="SMART" id="SM00194">
    <property type="entry name" value="PTPc"/>
    <property type="match status" value="1"/>
</dbReference>
<dbReference type="InterPro" id="IPR000242">
    <property type="entry name" value="PTP_cat"/>
</dbReference>
<dbReference type="Pfam" id="PF18861">
    <property type="entry name" value="PTP_tm"/>
    <property type="match status" value="1"/>
</dbReference>
<evidence type="ECO:0000256" key="1">
    <source>
        <dbReference type="ARBA" id="ARBA00013064"/>
    </source>
</evidence>
<feature type="domain" description="Fibronectin type-III" evidence="7">
    <location>
        <begin position="496"/>
        <end position="591"/>
    </location>
</feature>
<dbReference type="GO" id="GO:0016020">
    <property type="term" value="C:membrane"/>
    <property type="evidence" value="ECO:0007669"/>
    <property type="project" value="UniProtKB-SubCell"/>
</dbReference>
<feature type="domain" description="Tyrosine-protein phosphatase" evidence="6">
    <location>
        <begin position="935"/>
        <end position="1046"/>
    </location>
</feature>
<dbReference type="Gene3D" id="2.60.40.10">
    <property type="entry name" value="Immunoglobulins"/>
    <property type="match status" value="5"/>
</dbReference>
<keyword evidence="3" id="KW-0378">Hydrolase</keyword>
<dbReference type="EMBL" id="JAIWYP010000012">
    <property type="protein sequence ID" value="KAH3728787.1"/>
    <property type="molecule type" value="Genomic_DNA"/>
</dbReference>
<dbReference type="EC" id="3.1.3.48" evidence="1"/>
<evidence type="ECO:0000259" key="6">
    <source>
        <dbReference type="PROSITE" id="PS50055"/>
    </source>
</evidence>
<feature type="domain" description="Fibronectin type-III" evidence="7">
    <location>
        <begin position="268"/>
        <end position="369"/>
    </location>
</feature>
<dbReference type="Gene3D" id="3.90.190.10">
    <property type="entry name" value="Protein tyrosine phosphatase superfamily"/>
    <property type="match status" value="1"/>
</dbReference>
<keyword evidence="4" id="KW-0472">Membrane</keyword>
<dbReference type="InterPro" id="IPR050713">
    <property type="entry name" value="RTP_Phos/Ushers"/>
</dbReference>
<dbReference type="PROSITE" id="PS51257">
    <property type="entry name" value="PROKAR_LIPOPROTEIN"/>
    <property type="match status" value="1"/>
</dbReference>
<dbReference type="SUPFAM" id="SSF52799">
    <property type="entry name" value="(Phosphotyrosine protein) phosphatases II"/>
    <property type="match status" value="1"/>
</dbReference>
<dbReference type="SMART" id="SM00060">
    <property type="entry name" value="FN3"/>
    <property type="match status" value="5"/>
</dbReference>